<dbReference type="EMBL" id="ML178840">
    <property type="protein sequence ID" value="TFK98408.1"/>
    <property type="molecule type" value="Genomic_DNA"/>
</dbReference>
<keyword evidence="2" id="KW-1185">Reference proteome</keyword>
<dbReference type="Proteomes" id="UP000305067">
    <property type="component" value="Unassembled WGS sequence"/>
</dbReference>
<organism evidence="1 2">
    <name type="scientific">Pterulicium gracile</name>
    <dbReference type="NCBI Taxonomy" id="1884261"/>
    <lineage>
        <taxon>Eukaryota</taxon>
        <taxon>Fungi</taxon>
        <taxon>Dikarya</taxon>
        <taxon>Basidiomycota</taxon>
        <taxon>Agaricomycotina</taxon>
        <taxon>Agaricomycetes</taxon>
        <taxon>Agaricomycetidae</taxon>
        <taxon>Agaricales</taxon>
        <taxon>Pleurotineae</taxon>
        <taxon>Pterulaceae</taxon>
        <taxon>Pterulicium</taxon>
    </lineage>
</organism>
<gene>
    <name evidence="1" type="ORF">BDV98DRAFT_658066</name>
</gene>
<name>A0A5C3QE16_9AGAR</name>
<evidence type="ECO:0000313" key="2">
    <source>
        <dbReference type="Proteomes" id="UP000305067"/>
    </source>
</evidence>
<sequence length="171" mass="18876">MAGLLDPLLPCPPLRLLPPPLHLSSASAPHLPPYHLSIHKEQQLSSSHGMKLIHHHVAVIQHEQMPFVFEQRPDLDVVRDELAYTLFSARSTNFNPEHGKYSGKRRVLSKESLIDSRSDSVTAHDISFSHSLAAVTHHSALPDMEWVPRLRTPSPQTTGFSLGTPAAVLAA</sequence>
<dbReference type="AlphaFoldDB" id="A0A5C3QE16"/>
<reference evidence="1 2" key="1">
    <citation type="journal article" date="2019" name="Nat. Ecol. Evol.">
        <title>Megaphylogeny resolves global patterns of mushroom evolution.</title>
        <authorList>
            <person name="Varga T."/>
            <person name="Krizsan K."/>
            <person name="Foldi C."/>
            <person name="Dima B."/>
            <person name="Sanchez-Garcia M."/>
            <person name="Sanchez-Ramirez S."/>
            <person name="Szollosi G.J."/>
            <person name="Szarkandi J.G."/>
            <person name="Papp V."/>
            <person name="Albert L."/>
            <person name="Andreopoulos W."/>
            <person name="Angelini C."/>
            <person name="Antonin V."/>
            <person name="Barry K.W."/>
            <person name="Bougher N.L."/>
            <person name="Buchanan P."/>
            <person name="Buyck B."/>
            <person name="Bense V."/>
            <person name="Catcheside P."/>
            <person name="Chovatia M."/>
            <person name="Cooper J."/>
            <person name="Damon W."/>
            <person name="Desjardin D."/>
            <person name="Finy P."/>
            <person name="Geml J."/>
            <person name="Haridas S."/>
            <person name="Hughes K."/>
            <person name="Justo A."/>
            <person name="Karasinski D."/>
            <person name="Kautmanova I."/>
            <person name="Kiss B."/>
            <person name="Kocsube S."/>
            <person name="Kotiranta H."/>
            <person name="LaButti K.M."/>
            <person name="Lechner B.E."/>
            <person name="Liimatainen K."/>
            <person name="Lipzen A."/>
            <person name="Lukacs Z."/>
            <person name="Mihaltcheva S."/>
            <person name="Morgado L.N."/>
            <person name="Niskanen T."/>
            <person name="Noordeloos M.E."/>
            <person name="Ohm R.A."/>
            <person name="Ortiz-Santana B."/>
            <person name="Ovrebo C."/>
            <person name="Racz N."/>
            <person name="Riley R."/>
            <person name="Savchenko A."/>
            <person name="Shiryaev A."/>
            <person name="Soop K."/>
            <person name="Spirin V."/>
            <person name="Szebenyi C."/>
            <person name="Tomsovsky M."/>
            <person name="Tulloss R.E."/>
            <person name="Uehling J."/>
            <person name="Grigoriev I.V."/>
            <person name="Vagvolgyi C."/>
            <person name="Papp T."/>
            <person name="Martin F.M."/>
            <person name="Miettinen O."/>
            <person name="Hibbett D.S."/>
            <person name="Nagy L.G."/>
        </authorList>
    </citation>
    <scope>NUCLEOTIDE SEQUENCE [LARGE SCALE GENOMIC DNA]</scope>
    <source>
        <strain evidence="1 2">CBS 309.79</strain>
    </source>
</reference>
<proteinExistence type="predicted"/>
<accession>A0A5C3QE16</accession>
<protein>
    <submittedName>
        <fullName evidence="1">Uncharacterized protein</fullName>
    </submittedName>
</protein>
<evidence type="ECO:0000313" key="1">
    <source>
        <dbReference type="EMBL" id="TFK98408.1"/>
    </source>
</evidence>